<dbReference type="GO" id="GO:0005737">
    <property type="term" value="C:cytoplasm"/>
    <property type="evidence" value="ECO:0007669"/>
    <property type="project" value="UniProtKB-SubCell"/>
</dbReference>
<dbReference type="CDD" id="cd04237">
    <property type="entry name" value="AAK_NAGS-ABP"/>
    <property type="match status" value="1"/>
</dbReference>
<dbReference type="HAMAP" id="MF_01105">
    <property type="entry name" value="N_acetyl_glu_synth"/>
    <property type="match status" value="1"/>
</dbReference>
<dbReference type="Proteomes" id="UP000320404">
    <property type="component" value="Unassembled WGS sequence"/>
</dbReference>
<name>A0A520S796_9GAMM</name>
<evidence type="ECO:0000256" key="3">
    <source>
        <dbReference type="ARBA" id="ARBA00022571"/>
    </source>
</evidence>
<dbReference type="UniPathway" id="UPA00068">
    <property type="reaction ID" value="UER00106"/>
</dbReference>
<evidence type="ECO:0000313" key="10">
    <source>
        <dbReference type="EMBL" id="RZO78338.1"/>
    </source>
</evidence>
<dbReference type="NCBIfam" id="TIGR01890">
    <property type="entry name" value="N-Ac-Glu-synth"/>
    <property type="match status" value="1"/>
</dbReference>
<evidence type="ECO:0000256" key="2">
    <source>
        <dbReference type="ARBA" id="ARBA00009145"/>
    </source>
</evidence>
<feature type="domain" description="N-acetyltransferase" evidence="9">
    <location>
        <begin position="288"/>
        <end position="434"/>
    </location>
</feature>
<dbReference type="InterPro" id="IPR010167">
    <property type="entry name" value="NH2A_AcTrfase"/>
</dbReference>
<dbReference type="EMBL" id="SHAH01000001">
    <property type="protein sequence ID" value="RZO78338.1"/>
    <property type="molecule type" value="Genomic_DNA"/>
</dbReference>
<dbReference type="Pfam" id="PF00696">
    <property type="entry name" value="AA_kinase"/>
    <property type="match status" value="1"/>
</dbReference>
<evidence type="ECO:0000313" key="11">
    <source>
        <dbReference type="Proteomes" id="UP000320404"/>
    </source>
</evidence>
<dbReference type="CDD" id="cd04301">
    <property type="entry name" value="NAT_SF"/>
    <property type="match status" value="1"/>
</dbReference>
<keyword evidence="6 8" id="KW-0012">Acyltransferase</keyword>
<gene>
    <name evidence="8" type="primary">argA</name>
    <name evidence="10" type="ORF">EVA69_00090</name>
</gene>
<dbReference type="SUPFAM" id="SSF53633">
    <property type="entry name" value="Carbamate kinase-like"/>
    <property type="match status" value="1"/>
</dbReference>
<dbReference type="InterPro" id="IPR001048">
    <property type="entry name" value="Asp/Glu/Uridylate_kinase"/>
</dbReference>
<dbReference type="GO" id="GO:0006526">
    <property type="term" value="P:L-arginine biosynthetic process"/>
    <property type="evidence" value="ECO:0007669"/>
    <property type="project" value="UniProtKB-UniRule"/>
</dbReference>
<comment type="similarity">
    <text evidence="2 8">Belongs to the acetyltransferase family. ArgA subfamily.</text>
</comment>
<evidence type="ECO:0000256" key="8">
    <source>
        <dbReference type="HAMAP-Rule" id="MF_01105"/>
    </source>
</evidence>
<dbReference type="AlphaFoldDB" id="A0A520S796"/>
<dbReference type="PANTHER" id="PTHR30602">
    <property type="entry name" value="AMINO-ACID ACETYLTRANSFERASE"/>
    <property type="match status" value="1"/>
</dbReference>
<dbReference type="SUPFAM" id="SSF55729">
    <property type="entry name" value="Acyl-CoA N-acyltransferases (Nat)"/>
    <property type="match status" value="1"/>
</dbReference>
<evidence type="ECO:0000256" key="4">
    <source>
        <dbReference type="ARBA" id="ARBA00022605"/>
    </source>
</evidence>
<proteinExistence type="inferred from homology"/>
<evidence type="ECO:0000256" key="5">
    <source>
        <dbReference type="ARBA" id="ARBA00022679"/>
    </source>
</evidence>
<keyword evidence="5 8" id="KW-0808">Transferase</keyword>
<comment type="pathway">
    <text evidence="1 8">Amino-acid biosynthesis; L-arginine biosynthesis; N(2)-acetyl-L-ornithine from L-glutamate: step 1/4.</text>
</comment>
<dbReference type="PANTHER" id="PTHR30602:SF12">
    <property type="entry name" value="AMINO-ACID ACETYLTRANSFERASE NAGS1, CHLOROPLASTIC-RELATED"/>
    <property type="match status" value="1"/>
</dbReference>
<dbReference type="InterPro" id="IPR016181">
    <property type="entry name" value="Acyl_CoA_acyltransferase"/>
</dbReference>
<reference evidence="10 11" key="1">
    <citation type="submission" date="2019-02" db="EMBL/GenBank/DDBJ databases">
        <title>Prokaryotic population dynamics and viral predation in marine succession experiment using metagenomics: the confinement effect.</title>
        <authorList>
            <person name="Haro-Moreno J.M."/>
            <person name="Rodriguez-Valera F."/>
            <person name="Lopez-Perez M."/>
        </authorList>
    </citation>
    <scope>NUCLEOTIDE SEQUENCE [LARGE SCALE GENOMIC DNA]</scope>
    <source>
        <strain evidence="10">MED-G158</strain>
    </source>
</reference>
<evidence type="ECO:0000256" key="7">
    <source>
        <dbReference type="ARBA" id="ARBA00048372"/>
    </source>
</evidence>
<organism evidence="10 11">
    <name type="scientific">OM182 bacterium</name>
    <dbReference type="NCBI Taxonomy" id="2510334"/>
    <lineage>
        <taxon>Bacteria</taxon>
        <taxon>Pseudomonadati</taxon>
        <taxon>Pseudomonadota</taxon>
        <taxon>Gammaproteobacteria</taxon>
        <taxon>OMG group</taxon>
        <taxon>OM182 clade</taxon>
    </lineage>
</organism>
<dbReference type="PROSITE" id="PS51186">
    <property type="entry name" value="GNAT"/>
    <property type="match status" value="1"/>
</dbReference>
<dbReference type="Pfam" id="PF00583">
    <property type="entry name" value="Acetyltransf_1"/>
    <property type="match status" value="1"/>
</dbReference>
<evidence type="ECO:0000259" key="9">
    <source>
        <dbReference type="PROSITE" id="PS51186"/>
    </source>
</evidence>
<comment type="subcellular location">
    <subcellularLocation>
        <location evidence="8">Cytoplasm</location>
    </subcellularLocation>
</comment>
<dbReference type="InterPro" id="IPR033719">
    <property type="entry name" value="NAGS_kin"/>
</dbReference>
<protein>
    <recommendedName>
        <fullName evidence="8">Amino-acid acetyltransferase</fullName>
        <ecNumber evidence="8">2.3.1.1</ecNumber>
    </recommendedName>
    <alternativeName>
        <fullName evidence="8">N-acetylglutamate synthase</fullName>
        <shortName evidence="8">AGS</shortName>
        <shortName evidence="8">NAGS</shortName>
    </alternativeName>
</protein>
<dbReference type="Gene3D" id="3.40.630.30">
    <property type="match status" value="1"/>
</dbReference>
<comment type="miscellaneous">
    <text evidence="8">In bacteria which possess the bifunctional enzyme ornithine acetyltransferase/N-acetylglutamate synthase (ArgJ), ArgA fulfills an anaplerotic role.</text>
</comment>
<dbReference type="InterPro" id="IPR000182">
    <property type="entry name" value="GNAT_dom"/>
</dbReference>
<keyword evidence="4 8" id="KW-0028">Amino-acid biosynthesis</keyword>
<dbReference type="EC" id="2.3.1.1" evidence="8"/>
<keyword evidence="8" id="KW-0963">Cytoplasm</keyword>
<dbReference type="PIRSF" id="PIRSF000423">
    <property type="entry name" value="ArgA"/>
    <property type="match status" value="1"/>
</dbReference>
<dbReference type="NCBIfam" id="NF003641">
    <property type="entry name" value="PRK05279.1"/>
    <property type="match status" value="1"/>
</dbReference>
<comment type="catalytic activity">
    <reaction evidence="7 8">
        <text>L-glutamate + acetyl-CoA = N-acetyl-L-glutamate + CoA + H(+)</text>
        <dbReference type="Rhea" id="RHEA:24292"/>
        <dbReference type="ChEBI" id="CHEBI:15378"/>
        <dbReference type="ChEBI" id="CHEBI:29985"/>
        <dbReference type="ChEBI" id="CHEBI:44337"/>
        <dbReference type="ChEBI" id="CHEBI:57287"/>
        <dbReference type="ChEBI" id="CHEBI:57288"/>
        <dbReference type="EC" id="2.3.1.1"/>
    </reaction>
</comment>
<sequence>MQWFRASTAYINAHRGKVFVVYLSGDALDCPNFANIVHDLALLHSLDVKLVLVYGARPQISAALAAEGIESSYQGPLRVTEASHMQTIKRAVGCLGLDLQAHFSMGLSNSPMHGANINVSQGNFVTAQPIGVIDGVDFQYSGKVRRVDTEAITHLLAGNQLVLVSNLGYSVTGEIFNLAAEEVATELAIALNAEKLIQFMPTPGIVDDTQQLITALSASSARKHLASLSQSLDAESVAQASSLQSALRAYEQGIHRCHLISYKENGALLQELFTRAGHGSLLSRDSLDELRAATIEDVGGILNLIQPLELAGALVTRSRELLETEIENFIVIELEETIIGCAALYPLSGNAAEIACIAIHPDYQKSTLGERLLLALEKQARQMKATTVYALTTVASHFFMERGFAEISVDELPQGRQKLYNYQRKSKVFTKTLDS</sequence>
<dbReference type="InterPro" id="IPR036393">
    <property type="entry name" value="AceGlu_kinase-like_sf"/>
</dbReference>
<accession>A0A520S796</accession>
<keyword evidence="3 8" id="KW-0055">Arginine biosynthesis</keyword>
<dbReference type="Gene3D" id="3.40.1160.10">
    <property type="entry name" value="Acetylglutamate kinase-like"/>
    <property type="match status" value="1"/>
</dbReference>
<dbReference type="GO" id="GO:0004042">
    <property type="term" value="F:L-glutamate N-acetyltransferase activity"/>
    <property type="evidence" value="ECO:0007669"/>
    <property type="project" value="UniProtKB-UniRule"/>
</dbReference>
<comment type="caution">
    <text evidence="10">The sequence shown here is derived from an EMBL/GenBank/DDBJ whole genome shotgun (WGS) entry which is preliminary data.</text>
</comment>
<evidence type="ECO:0000256" key="6">
    <source>
        <dbReference type="ARBA" id="ARBA00023315"/>
    </source>
</evidence>
<evidence type="ECO:0000256" key="1">
    <source>
        <dbReference type="ARBA" id="ARBA00004925"/>
    </source>
</evidence>